<feature type="domain" description="Serine aminopeptidase S33" evidence="1">
    <location>
        <begin position="68"/>
        <end position="318"/>
    </location>
</feature>
<dbReference type="InterPro" id="IPR029058">
    <property type="entry name" value="AB_hydrolase_fold"/>
</dbReference>
<dbReference type="RefSeq" id="WP_116479619.1">
    <property type="nucleotide sequence ID" value="NZ_QEKV01000001.1"/>
</dbReference>
<gene>
    <name evidence="2" type="ORF">C7381_101252</name>
</gene>
<dbReference type="AlphaFoldDB" id="A0A2U1E702"/>
<keyword evidence="2" id="KW-0378">Hydrolase</keyword>
<dbReference type="InterPro" id="IPR051044">
    <property type="entry name" value="MAG_DAG_Lipase"/>
</dbReference>
<dbReference type="PANTHER" id="PTHR11614">
    <property type="entry name" value="PHOSPHOLIPASE-RELATED"/>
    <property type="match status" value="1"/>
</dbReference>
<accession>A0A2U1E702</accession>
<dbReference type="EMBL" id="QEKV01000001">
    <property type="protein sequence ID" value="PVY95726.1"/>
    <property type="molecule type" value="Genomic_DNA"/>
</dbReference>
<dbReference type="SUPFAM" id="SSF53474">
    <property type="entry name" value="alpha/beta-Hydrolases"/>
    <property type="match status" value="1"/>
</dbReference>
<organism evidence="2 3">
    <name type="scientific">Ezakiella coagulans</name>
    <dbReference type="NCBI Taxonomy" id="46507"/>
    <lineage>
        <taxon>Bacteria</taxon>
        <taxon>Bacillati</taxon>
        <taxon>Bacillota</taxon>
        <taxon>Tissierellia</taxon>
        <taxon>Ezakiella</taxon>
    </lineage>
</organism>
<dbReference type="Gene3D" id="3.40.50.1820">
    <property type="entry name" value="alpha/beta hydrolase"/>
    <property type="match status" value="1"/>
</dbReference>
<dbReference type="GO" id="GO:0016787">
    <property type="term" value="F:hydrolase activity"/>
    <property type="evidence" value="ECO:0007669"/>
    <property type="project" value="UniProtKB-KW"/>
</dbReference>
<dbReference type="InterPro" id="IPR022742">
    <property type="entry name" value="Hydrolase_4"/>
</dbReference>
<dbReference type="Proteomes" id="UP000245793">
    <property type="component" value="Unassembled WGS sequence"/>
</dbReference>
<keyword evidence="3" id="KW-1185">Reference proteome</keyword>
<evidence type="ECO:0000259" key="1">
    <source>
        <dbReference type="Pfam" id="PF12146"/>
    </source>
</evidence>
<evidence type="ECO:0000313" key="3">
    <source>
        <dbReference type="Proteomes" id="UP000245793"/>
    </source>
</evidence>
<dbReference type="Pfam" id="PF12146">
    <property type="entry name" value="Hydrolase_4"/>
    <property type="match status" value="1"/>
</dbReference>
<comment type="caution">
    <text evidence="2">The sequence shown here is derived from an EMBL/GenBank/DDBJ whole genome shotgun (WGS) entry which is preliminary data.</text>
</comment>
<sequence length="334" mass="38555">MLILAIIFLILFVPQVYYAFKRKRYKSLDMASKFFKRMTVLKEDGYEEMYLTNTDGADVFVRVLSCENPKAVVQLVHGVSEHSGNYMEFARFLNQNGYIVAIDDHRGHGRSISSAYPNGYMNMAEELVDDEIMIANYMKDEYPNLEHYMIGHSMGSMIARLFLRRHDDMLDKFIVMGTVPVNKFSFLGVFFLNIACFYLGSKTEIRLINSVVGASGLDFISYDRENIEVKSNDPLRIFRFKLGYTRALIDLNRKLGKKADYECKNPNLKTYNMVGAEDIITKGEKGVADSLNFLKSIGYKDVSSKSYEHMKHEILCETNKEVVYHDILNFFDEK</sequence>
<reference evidence="2 3" key="1">
    <citation type="submission" date="2018-04" db="EMBL/GenBank/DDBJ databases">
        <title>Genomic Encyclopedia of Type Strains, Phase IV (KMG-IV): sequencing the most valuable type-strain genomes for metagenomic binning, comparative biology and taxonomic classification.</title>
        <authorList>
            <person name="Goeker M."/>
        </authorList>
    </citation>
    <scope>NUCLEOTIDE SEQUENCE [LARGE SCALE GENOMIC DNA]</scope>
    <source>
        <strain evidence="2 3">DSM 20705</strain>
    </source>
</reference>
<protein>
    <submittedName>
        <fullName evidence="2">Alpha-beta hydrolase superfamily lysophospholipase</fullName>
    </submittedName>
</protein>
<evidence type="ECO:0000313" key="2">
    <source>
        <dbReference type="EMBL" id="PVY95726.1"/>
    </source>
</evidence>
<proteinExistence type="predicted"/>
<name>A0A2U1E702_9FIRM</name>